<comment type="caution">
    <text evidence="2">The sequence shown here is derived from an EMBL/GenBank/DDBJ whole genome shotgun (WGS) entry which is preliminary data.</text>
</comment>
<dbReference type="Proteomes" id="UP000295680">
    <property type="component" value="Unassembled WGS sequence"/>
</dbReference>
<organism evidence="2 3">
    <name type="scientific">Actinocrispum wychmicini</name>
    <dbReference type="NCBI Taxonomy" id="1213861"/>
    <lineage>
        <taxon>Bacteria</taxon>
        <taxon>Bacillati</taxon>
        <taxon>Actinomycetota</taxon>
        <taxon>Actinomycetes</taxon>
        <taxon>Pseudonocardiales</taxon>
        <taxon>Pseudonocardiaceae</taxon>
        <taxon>Actinocrispum</taxon>
    </lineage>
</organism>
<evidence type="ECO:0000256" key="1">
    <source>
        <dbReference type="SAM" id="SignalP"/>
    </source>
</evidence>
<dbReference type="EMBL" id="SLWS01000021">
    <property type="protein sequence ID" value="TCO45299.1"/>
    <property type="molecule type" value="Genomic_DNA"/>
</dbReference>
<proteinExistence type="predicted"/>
<reference evidence="2 3" key="1">
    <citation type="submission" date="2019-03" db="EMBL/GenBank/DDBJ databases">
        <title>Genomic Encyclopedia of Type Strains, Phase IV (KMG-IV): sequencing the most valuable type-strain genomes for metagenomic binning, comparative biology and taxonomic classification.</title>
        <authorList>
            <person name="Goeker M."/>
        </authorList>
    </citation>
    <scope>NUCLEOTIDE SEQUENCE [LARGE SCALE GENOMIC DNA]</scope>
    <source>
        <strain evidence="2 3">DSM 45934</strain>
    </source>
</reference>
<protein>
    <recommendedName>
        <fullName evidence="4">Tachylectin</fullName>
    </recommendedName>
</protein>
<evidence type="ECO:0008006" key="4">
    <source>
        <dbReference type="Google" id="ProtNLM"/>
    </source>
</evidence>
<sequence length="302" mass="32296">MIRWGRIRKIVAGYVAVLALGGIASPPAAATVPPCAGSARVFAVDAGTGHLVQIQSCPGETPSLGATAEVDTADWRVYSKIFGMYDHNAVILYAVSATGELWWRRQNAPGAALSRPVRVAASIDWRHDVVFAGAPGYLELGDFHGPVRTLRHTGWTTGGTGVSEMGNLFRMFEGPDIIAVTQDGYAIGIERGMAFGVWRDPSSSGTRYDDVWLATGRLPDLQSFARDRQTLLGVVPGGDVLQFLPGDCAGRPGKLTGQVSGHFSSVLVPVDGDATRPPQIRPIDAISSGHSFPRCSPWEWQE</sequence>
<evidence type="ECO:0000313" key="2">
    <source>
        <dbReference type="EMBL" id="TCO45299.1"/>
    </source>
</evidence>
<dbReference type="RefSeq" id="WP_132126186.1">
    <property type="nucleotide sequence ID" value="NZ_SLWS01000021.1"/>
</dbReference>
<evidence type="ECO:0000313" key="3">
    <source>
        <dbReference type="Proteomes" id="UP000295680"/>
    </source>
</evidence>
<feature type="chain" id="PRO_5038886290" description="Tachylectin" evidence="1">
    <location>
        <begin position="31"/>
        <end position="302"/>
    </location>
</feature>
<dbReference type="SUPFAM" id="SSF89372">
    <property type="entry name" value="Fucose-specific lectin"/>
    <property type="match status" value="1"/>
</dbReference>
<accession>A0A4R2IMT1</accession>
<keyword evidence="3" id="KW-1185">Reference proteome</keyword>
<dbReference type="AlphaFoldDB" id="A0A4R2IMT1"/>
<name>A0A4R2IMT1_9PSEU</name>
<keyword evidence="1" id="KW-0732">Signal</keyword>
<dbReference type="OrthoDB" id="505641at2"/>
<feature type="signal peptide" evidence="1">
    <location>
        <begin position="1"/>
        <end position="30"/>
    </location>
</feature>
<gene>
    <name evidence="2" type="ORF">EV192_12163</name>
</gene>